<dbReference type="SUPFAM" id="SSF51735">
    <property type="entry name" value="NAD(P)-binding Rossmann-fold domains"/>
    <property type="match status" value="2"/>
</dbReference>
<dbReference type="InterPro" id="IPR013328">
    <property type="entry name" value="6PGD_dom2"/>
</dbReference>
<evidence type="ECO:0000259" key="5">
    <source>
        <dbReference type="Pfam" id="PF02737"/>
    </source>
</evidence>
<dbReference type="Pfam" id="PF02737">
    <property type="entry name" value="3HCDH_N"/>
    <property type="match status" value="2"/>
</dbReference>
<evidence type="ECO:0000256" key="1">
    <source>
        <dbReference type="ARBA" id="ARBA00005086"/>
    </source>
</evidence>
<dbReference type="PANTHER" id="PTHR48075:SF9">
    <property type="entry name" value="3-HYDROXYBUTYRYL-COA DEHYDROGENASE"/>
    <property type="match status" value="1"/>
</dbReference>
<keyword evidence="3" id="KW-0560">Oxidoreductase</keyword>
<feature type="domain" description="3-hydroxyacyl-CoA dehydrogenase NAD binding" evidence="5">
    <location>
        <begin position="366"/>
        <end position="476"/>
    </location>
</feature>
<evidence type="ECO:0000313" key="7">
    <source>
        <dbReference type="Proteomes" id="UP001501822"/>
    </source>
</evidence>
<evidence type="ECO:0000313" key="6">
    <source>
        <dbReference type="EMBL" id="GAA0315649.1"/>
    </source>
</evidence>
<dbReference type="Gene3D" id="3.40.50.720">
    <property type="entry name" value="NAD(P)-binding Rossmann-like Domain"/>
    <property type="match status" value="2"/>
</dbReference>
<gene>
    <name evidence="6" type="ORF">GCM10010151_02110</name>
</gene>
<dbReference type="SUPFAM" id="SSF48179">
    <property type="entry name" value="6-phosphogluconate dehydrogenase C-terminal domain-like"/>
    <property type="match status" value="2"/>
</dbReference>
<feature type="domain" description="3-hydroxyacyl-CoA dehydrogenase C-terminal" evidence="4">
    <location>
        <begin position="479"/>
        <end position="564"/>
    </location>
</feature>
<sequence>MAASLNKVGVVGLGTMGAGIAEVLARSGLSVVGVEVGDEALRRGRGHLERSTGRAVKRGRLSVDEQQAILGRIELSTSFGALGDCDLVVEAVPEQLPLKRRVFEQLDEVCRADAVLATNTSSLSVTEIAVSTNRPEQVVGVHFFNPAPVMRLVEIIHTVLTRPEALAVVQELVERLGKVGVTVGDRAGFIANRLLFGYLNQAAAMYDSGHASREDIDAAMKATGLPMGPLTLMDLIGLDVSLEVCEAIYRETRDRRHAPAPILRQMVTAGLLGRKTGRGFYAYDEPPAAPAPAAAAEAAVAAAAAEVAAEMAAEVAGALPRVGVVGSGPLAVALISGCLRAGADVRFVAGDEEKAAAVRTALKRPVEGGTDLALLAGCDLIIEAVAEDTSVKRSLFAAVDDVAKPGAVLATTSTTVPVIEVAAATDRPQDVVGLHLPDPAGELVEIATTVVTAPEIASRAAEYLAVLGRRPVRCRDRAGFIVDALRVPYLNDAVRMLEAGYADADSIDAAMRHGCGYPIGPIADLDRLGLGHAVEVLHALYTEAREPAYAPAPLLEELCTAGRTFR</sequence>
<evidence type="ECO:0000259" key="4">
    <source>
        <dbReference type="Pfam" id="PF00725"/>
    </source>
</evidence>
<comment type="caution">
    <text evidence="6">The sequence shown here is derived from an EMBL/GenBank/DDBJ whole genome shotgun (WGS) entry which is preliminary data.</text>
</comment>
<feature type="domain" description="3-hydroxyacyl-CoA dehydrogenase NAD binding" evidence="5">
    <location>
        <begin position="7"/>
        <end position="185"/>
    </location>
</feature>
<dbReference type="InterPro" id="IPR008927">
    <property type="entry name" value="6-PGluconate_DH-like_C_sf"/>
</dbReference>
<comment type="pathway">
    <text evidence="1">Lipid metabolism; butanoate metabolism.</text>
</comment>
<dbReference type="EMBL" id="BAAABM010000003">
    <property type="protein sequence ID" value="GAA0315649.1"/>
    <property type="molecule type" value="Genomic_DNA"/>
</dbReference>
<dbReference type="NCBIfam" id="NF005875">
    <property type="entry name" value="PRK07819.1"/>
    <property type="match status" value="1"/>
</dbReference>
<organism evidence="6 7">
    <name type="scientific">Actinoallomurus spadix</name>
    <dbReference type="NCBI Taxonomy" id="79912"/>
    <lineage>
        <taxon>Bacteria</taxon>
        <taxon>Bacillati</taxon>
        <taxon>Actinomycetota</taxon>
        <taxon>Actinomycetes</taxon>
        <taxon>Streptosporangiales</taxon>
        <taxon>Thermomonosporaceae</taxon>
        <taxon>Actinoallomurus</taxon>
    </lineage>
</organism>
<dbReference type="Proteomes" id="UP001501822">
    <property type="component" value="Unassembled WGS sequence"/>
</dbReference>
<evidence type="ECO:0000256" key="2">
    <source>
        <dbReference type="ARBA" id="ARBA00009463"/>
    </source>
</evidence>
<evidence type="ECO:0000256" key="3">
    <source>
        <dbReference type="ARBA" id="ARBA00023002"/>
    </source>
</evidence>
<accession>A0ABP3FGJ7</accession>
<protein>
    <submittedName>
        <fullName evidence="6">3-hydroxybutyryl-CoA dehydrogenase</fullName>
    </submittedName>
</protein>
<name>A0ABP3FGJ7_9ACTN</name>
<dbReference type="InterPro" id="IPR036291">
    <property type="entry name" value="NAD(P)-bd_dom_sf"/>
</dbReference>
<keyword evidence="7" id="KW-1185">Reference proteome</keyword>
<dbReference type="PANTHER" id="PTHR48075">
    <property type="entry name" value="3-HYDROXYACYL-COA DEHYDROGENASE FAMILY PROTEIN"/>
    <property type="match status" value="1"/>
</dbReference>
<dbReference type="RefSeq" id="WP_252808320.1">
    <property type="nucleotide sequence ID" value="NZ_BAAABM010000003.1"/>
</dbReference>
<dbReference type="InterPro" id="IPR006176">
    <property type="entry name" value="3-OHacyl-CoA_DH_NAD-bd"/>
</dbReference>
<proteinExistence type="inferred from homology"/>
<dbReference type="Gene3D" id="1.10.1040.10">
    <property type="entry name" value="N-(1-d-carboxylethyl)-l-norvaline Dehydrogenase, domain 2"/>
    <property type="match status" value="2"/>
</dbReference>
<feature type="domain" description="3-hydroxyacyl-CoA dehydrogenase C-terminal" evidence="4">
    <location>
        <begin position="188"/>
        <end position="283"/>
    </location>
</feature>
<comment type="similarity">
    <text evidence="2">Belongs to the 3-hydroxyacyl-CoA dehydrogenase family.</text>
</comment>
<reference evidence="7" key="1">
    <citation type="journal article" date="2019" name="Int. J. Syst. Evol. Microbiol.">
        <title>The Global Catalogue of Microorganisms (GCM) 10K type strain sequencing project: providing services to taxonomists for standard genome sequencing and annotation.</title>
        <authorList>
            <consortium name="The Broad Institute Genomics Platform"/>
            <consortium name="The Broad Institute Genome Sequencing Center for Infectious Disease"/>
            <person name="Wu L."/>
            <person name="Ma J."/>
        </authorList>
    </citation>
    <scope>NUCLEOTIDE SEQUENCE [LARGE SCALE GENOMIC DNA]</scope>
    <source>
        <strain evidence="7">JCM 3146</strain>
    </source>
</reference>
<dbReference type="InterPro" id="IPR006108">
    <property type="entry name" value="3HC_DH_C"/>
</dbReference>
<dbReference type="Pfam" id="PF00725">
    <property type="entry name" value="3HCDH"/>
    <property type="match status" value="2"/>
</dbReference>